<dbReference type="SUPFAM" id="SSF56317">
    <property type="entry name" value="Carbon-nitrogen hydrolase"/>
    <property type="match status" value="1"/>
</dbReference>
<gene>
    <name evidence="5" type="ORF">GCM10007857_14670</name>
</gene>
<protein>
    <recommendedName>
        <fullName evidence="4">CN hydrolase domain-containing protein</fullName>
    </recommendedName>
</protein>
<reference evidence="6" key="1">
    <citation type="journal article" date="2019" name="Int. J. Syst. Evol. Microbiol.">
        <title>The Global Catalogue of Microorganisms (GCM) 10K type strain sequencing project: providing services to taxonomists for standard genome sequencing and annotation.</title>
        <authorList>
            <consortium name="The Broad Institute Genomics Platform"/>
            <consortium name="The Broad Institute Genome Sequencing Center for Infectious Disease"/>
            <person name="Wu L."/>
            <person name="Ma J."/>
        </authorList>
    </citation>
    <scope>NUCLEOTIDE SEQUENCE [LARGE SCALE GENOMIC DNA]</scope>
    <source>
        <strain evidence="6">NBRC 102520</strain>
    </source>
</reference>
<keyword evidence="6" id="KW-1185">Reference proteome</keyword>
<name>A0ABQ6AR86_9BRAD</name>
<evidence type="ECO:0000313" key="5">
    <source>
        <dbReference type="EMBL" id="GLR84757.1"/>
    </source>
</evidence>
<dbReference type="PROSITE" id="PS50263">
    <property type="entry name" value="CN_HYDROLASE"/>
    <property type="match status" value="1"/>
</dbReference>
<evidence type="ECO:0000313" key="6">
    <source>
        <dbReference type="Proteomes" id="UP001156905"/>
    </source>
</evidence>
<evidence type="ECO:0000259" key="4">
    <source>
        <dbReference type="PROSITE" id="PS50263"/>
    </source>
</evidence>
<organism evidence="5 6">
    <name type="scientific">Bradyrhizobium iriomotense</name>
    <dbReference type="NCBI Taxonomy" id="441950"/>
    <lineage>
        <taxon>Bacteria</taxon>
        <taxon>Pseudomonadati</taxon>
        <taxon>Pseudomonadota</taxon>
        <taxon>Alphaproteobacteria</taxon>
        <taxon>Hyphomicrobiales</taxon>
        <taxon>Nitrobacteraceae</taxon>
        <taxon>Bradyrhizobium</taxon>
    </lineage>
</organism>
<dbReference type="InterPro" id="IPR003010">
    <property type="entry name" value="C-N_Hydrolase"/>
</dbReference>
<evidence type="ECO:0000256" key="2">
    <source>
        <dbReference type="PROSITE-ProRule" id="PRU10139"/>
    </source>
</evidence>
<comment type="similarity">
    <text evidence="1">Belongs to the carbon-nitrogen hydrolase superfamily. Nitrilase family.</text>
</comment>
<feature type="active site" description="Proton acceptor" evidence="2">
    <location>
        <position position="48"/>
    </location>
</feature>
<dbReference type="Pfam" id="PF00795">
    <property type="entry name" value="CN_hydrolase"/>
    <property type="match status" value="1"/>
</dbReference>
<dbReference type="Gene3D" id="3.60.110.10">
    <property type="entry name" value="Carbon-nitrogen hydrolase"/>
    <property type="match status" value="1"/>
</dbReference>
<feature type="domain" description="CN hydrolase" evidence="4">
    <location>
        <begin position="8"/>
        <end position="155"/>
    </location>
</feature>
<sequence length="155" mass="16915">MGIEHPKYKVAVVQAAPAWLDLDASIGKSIALIEEAAKKGAKLIAFPEVFIPGYPWHIWLDSPAWSIGRGFVQRYFDNSLAYDSPQAEKLRQAVRKAGLTAVIGLSERDGGRSTASSLRTSRRRRAEHRERPAAAGVQAARVMQWASTSGCAAQI</sequence>
<dbReference type="PANTHER" id="PTHR46044:SF1">
    <property type="entry name" value="CN HYDROLASE DOMAIN-CONTAINING PROTEIN"/>
    <property type="match status" value="1"/>
</dbReference>
<evidence type="ECO:0000256" key="3">
    <source>
        <dbReference type="SAM" id="MobiDB-lite"/>
    </source>
</evidence>
<dbReference type="PROSITE" id="PS00920">
    <property type="entry name" value="NITRIL_CHT_1"/>
    <property type="match status" value="1"/>
</dbReference>
<comment type="caution">
    <text evidence="5">The sequence shown here is derived from an EMBL/GenBank/DDBJ whole genome shotgun (WGS) entry which is preliminary data.</text>
</comment>
<dbReference type="InterPro" id="IPR036526">
    <property type="entry name" value="C-N_Hydrolase_sf"/>
</dbReference>
<dbReference type="InterPro" id="IPR044149">
    <property type="entry name" value="Nitrilases_CHs"/>
</dbReference>
<dbReference type="Proteomes" id="UP001156905">
    <property type="component" value="Unassembled WGS sequence"/>
</dbReference>
<dbReference type="PANTHER" id="PTHR46044">
    <property type="entry name" value="NITRILASE"/>
    <property type="match status" value="1"/>
</dbReference>
<dbReference type="InterPro" id="IPR000132">
    <property type="entry name" value="Nitrilase/CN_hydratase_CS"/>
</dbReference>
<proteinExistence type="inferred from homology"/>
<evidence type="ECO:0000256" key="1">
    <source>
        <dbReference type="ARBA" id="ARBA00008129"/>
    </source>
</evidence>
<feature type="region of interest" description="Disordered" evidence="3">
    <location>
        <begin position="108"/>
        <end position="133"/>
    </location>
</feature>
<accession>A0ABQ6AR86</accession>
<dbReference type="EMBL" id="BSOW01000004">
    <property type="protein sequence ID" value="GLR84757.1"/>
    <property type="molecule type" value="Genomic_DNA"/>
</dbReference>